<proteinExistence type="predicted"/>
<organism evidence="5 6">
    <name type="scientific">Monodelphis domestica</name>
    <name type="common">Gray short-tailed opossum</name>
    <dbReference type="NCBI Taxonomy" id="13616"/>
    <lineage>
        <taxon>Eukaryota</taxon>
        <taxon>Metazoa</taxon>
        <taxon>Chordata</taxon>
        <taxon>Craniata</taxon>
        <taxon>Vertebrata</taxon>
        <taxon>Euteleostomi</taxon>
        <taxon>Mammalia</taxon>
        <taxon>Metatheria</taxon>
        <taxon>Didelphimorphia</taxon>
        <taxon>Didelphidae</taxon>
        <taxon>Monodelphis</taxon>
    </lineage>
</organism>
<keyword evidence="3" id="KW-0812">Transmembrane</keyword>
<dbReference type="Ensembl" id="ENSMODT00000029358.3">
    <property type="protein sequence ID" value="ENSMODP00000027821.2"/>
    <property type="gene ID" value="ENSMODG00000013841.4"/>
</dbReference>
<sequence length="309" mass="35036">MGFSLQLLVGGCLGWLPLLGLLLPRFYCQELRKECGHTFETGKILGGQATSINKWPWQVSILYRRYHICGGSVLHEQWVLTAAHCFFMNMDSLFKYKVLAGLTDLRLKNRKGQRRNIRQVYIHPDYGLTHPHGKDIALVHLQRPLKFSSNVYPICLPNANISLKKVTKCWVTGWGKMSQDGYIEGKLQEAEVPLLNQFICQLIYGNPLFIQEDMICATDMKVKKSPCQGDSGGPLVCKINNTWIQIGVVTWGRGCKPPILPSVFSRVPFFSPWISDIIKTRTISRSTAIIVSWATLPTPLLFLYALRIQ</sequence>
<dbReference type="PRINTS" id="PR00722">
    <property type="entry name" value="CHYMOTRYPSIN"/>
</dbReference>
<reference evidence="5 6" key="1">
    <citation type="journal article" date="2007" name="Nature">
        <title>Genome of the marsupial Monodelphis domestica reveals innovation in non-coding sequences.</title>
        <authorList>
            <person name="Mikkelsen T.S."/>
            <person name="Wakefield M.J."/>
            <person name="Aken B."/>
            <person name="Amemiya C.T."/>
            <person name="Chang J.L."/>
            <person name="Duke S."/>
            <person name="Garber M."/>
            <person name="Gentles A.J."/>
            <person name="Goodstadt L."/>
            <person name="Heger A."/>
            <person name="Jurka J."/>
            <person name="Kamal M."/>
            <person name="Mauceli E."/>
            <person name="Searle S.M."/>
            <person name="Sharpe T."/>
            <person name="Baker M.L."/>
            <person name="Batzer M.A."/>
            <person name="Benos P.V."/>
            <person name="Belov K."/>
            <person name="Clamp M."/>
            <person name="Cook A."/>
            <person name="Cuff J."/>
            <person name="Das R."/>
            <person name="Davidow L."/>
            <person name="Deakin J.E."/>
            <person name="Fazzari M.J."/>
            <person name="Glass J.L."/>
            <person name="Grabherr M."/>
            <person name="Greally J.M."/>
            <person name="Gu W."/>
            <person name="Hore T.A."/>
            <person name="Huttley G.A."/>
            <person name="Kleber M."/>
            <person name="Jirtle R.L."/>
            <person name="Koina E."/>
            <person name="Lee J.T."/>
            <person name="Mahony S."/>
            <person name="Marra M.A."/>
            <person name="Miller R.D."/>
            <person name="Nicholls R.D."/>
            <person name="Oda M."/>
            <person name="Papenfuss A.T."/>
            <person name="Parra Z.E."/>
            <person name="Pollock D.D."/>
            <person name="Ray D.A."/>
            <person name="Schein J.E."/>
            <person name="Speed T.P."/>
            <person name="Thompson K."/>
            <person name="VandeBerg J.L."/>
            <person name="Wade C.M."/>
            <person name="Walker J.A."/>
            <person name="Waters P.D."/>
            <person name="Webber C."/>
            <person name="Weidman J.R."/>
            <person name="Xie X."/>
            <person name="Zody M.C."/>
            <person name="Baldwin J."/>
            <person name="Abdouelleil A."/>
            <person name="Abdulkadir J."/>
            <person name="Abebe A."/>
            <person name="Abera B."/>
            <person name="Abreu J."/>
            <person name="Acer S.C."/>
            <person name="Aftuck L."/>
            <person name="Alexander A."/>
            <person name="An P."/>
            <person name="Anderson E."/>
            <person name="Anderson S."/>
            <person name="Arachi H."/>
            <person name="Azer M."/>
            <person name="Bachantsang P."/>
            <person name="Barry A."/>
            <person name="Bayul T."/>
            <person name="Berlin A."/>
            <person name="Bessette D."/>
            <person name="Bloom T."/>
            <person name="Bloom T."/>
            <person name="Boguslavskiy L."/>
            <person name="Bonnet C."/>
            <person name="Boukhgalter B."/>
            <person name="Bourzgui I."/>
            <person name="Brown A."/>
            <person name="Cahill P."/>
            <person name="Channer S."/>
            <person name="Cheshatsang Y."/>
            <person name="Chuda L."/>
            <person name="Citroen M."/>
            <person name="Collymore A."/>
            <person name="Cooke P."/>
            <person name="Costello M."/>
            <person name="D'Aco K."/>
            <person name="Daza R."/>
            <person name="De Haan G."/>
            <person name="DeGray S."/>
            <person name="DeMaso C."/>
            <person name="Dhargay N."/>
            <person name="Dooley K."/>
            <person name="Dooley E."/>
            <person name="Doricent M."/>
            <person name="Dorje P."/>
            <person name="Dorjee K."/>
            <person name="Dupes A."/>
            <person name="Elong R."/>
            <person name="Falk J."/>
            <person name="Farina A."/>
            <person name="Faro S."/>
            <person name="Ferguson D."/>
            <person name="Fisher S."/>
            <person name="Foley C.D."/>
            <person name="Franke A."/>
            <person name="Friedrich D."/>
            <person name="Gadbois L."/>
            <person name="Gearin G."/>
            <person name="Gearin C.R."/>
            <person name="Giannoukos G."/>
            <person name="Goode T."/>
            <person name="Graham J."/>
            <person name="Grandbois E."/>
            <person name="Grewal S."/>
            <person name="Gyaltsen K."/>
            <person name="Hafez N."/>
            <person name="Hagos B."/>
            <person name="Hall J."/>
            <person name="Henson C."/>
            <person name="Hollinger A."/>
            <person name="Honan T."/>
            <person name="Huard M.D."/>
            <person name="Hughes L."/>
            <person name="Hurhula B."/>
            <person name="Husby M.E."/>
            <person name="Kamat A."/>
            <person name="Kanga B."/>
            <person name="Kashin S."/>
            <person name="Khazanovich D."/>
            <person name="Kisner P."/>
            <person name="Lance K."/>
            <person name="Lara M."/>
            <person name="Lee W."/>
            <person name="Lennon N."/>
            <person name="Letendre F."/>
            <person name="LeVine R."/>
            <person name="Lipovsky A."/>
            <person name="Liu X."/>
            <person name="Liu J."/>
            <person name="Liu S."/>
            <person name="Lokyitsang T."/>
            <person name="Lokyitsang Y."/>
            <person name="Lubonja R."/>
            <person name="Lui A."/>
            <person name="MacDonald P."/>
            <person name="Magnisalis V."/>
            <person name="Maru K."/>
            <person name="Matthews C."/>
            <person name="McCusker W."/>
            <person name="McDonough S."/>
            <person name="Mehta T."/>
            <person name="Meldrim J."/>
            <person name="Meneus L."/>
            <person name="Mihai O."/>
            <person name="Mihalev A."/>
            <person name="Mihova T."/>
            <person name="Mittelman R."/>
            <person name="Mlenga V."/>
            <person name="Montmayeur A."/>
            <person name="Mulrain L."/>
            <person name="Navidi A."/>
            <person name="Naylor J."/>
            <person name="Negash T."/>
            <person name="Nguyen T."/>
            <person name="Nguyen N."/>
            <person name="Nicol R."/>
            <person name="Norbu C."/>
            <person name="Norbu N."/>
            <person name="Novod N."/>
            <person name="O'Neill B."/>
            <person name="Osman S."/>
            <person name="Markiewicz E."/>
            <person name="Oyono O.L."/>
            <person name="Patti C."/>
            <person name="Phunkhang P."/>
            <person name="Pierre F."/>
            <person name="Priest M."/>
            <person name="Raghuraman S."/>
            <person name="Rege F."/>
            <person name="Reyes R."/>
            <person name="Rise C."/>
            <person name="Rogov P."/>
            <person name="Ross K."/>
            <person name="Ryan E."/>
            <person name="Settipalli S."/>
            <person name="Shea T."/>
            <person name="Sherpa N."/>
            <person name="Shi L."/>
            <person name="Shih D."/>
            <person name="Sparrow T."/>
            <person name="Spaulding J."/>
            <person name="Stalker J."/>
            <person name="Stange-Thomann N."/>
            <person name="Stavropoulos S."/>
            <person name="Stone C."/>
            <person name="Strader C."/>
            <person name="Tesfaye S."/>
            <person name="Thomson T."/>
            <person name="Thoulutsang Y."/>
            <person name="Thoulutsang D."/>
            <person name="Topham K."/>
            <person name="Topping I."/>
            <person name="Tsamla T."/>
            <person name="Vassiliev H."/>
            <person name="Vo A."/>
            <person name="Wangchuk T."/>
            <person name="Wangdi T."/>
            <person name="Weiand M."/>
            <person name="Wilkinson J."/>
            <person name="Wilson A."/>
            <person name="Yadav S."/>
            <person name="Young G."/>
            <person name="Yu Q."/>
            <person name="Zembek L."/>
            <person name="Zhong D."/>
            <person name="Zimmer A."/>
            <person name="Zwirko Z."/>
            <person name="Jaffe D.B."/>
            <person name="Alvarez P."/>
            <person name="Brockman W."/>
            <person name="Butler J."/>
            <person name="Chin C."/>
            <person name="Gnerre S."/>
            <person name="MacCallum I."/>
            <person name="Graves J.A."/>
            <person name="Ponting C.P."/>
            <person name="Breen M."/>
            <person name="Samollow P.B."/>
            <person name="Lander E.S."/>
            <person name="Lindblad-Toh K."/>
        </authorList>
    </citation>
    <scope>NUCLEOTIDE SEQUENCE [LARGE SCALE GENOMIC DNA]</scope>
</reference>
<dbReference type="SUPFAM" id="SSF50494">
    <property type="entry name" value="Trypsin-like serine proteases"/>
    <property type="match status" value="1"/>
</dbReference>
<keyword evidence="6" id="KW-1185">Reference proteome</keyword>
<evidence type="ECO:0000313" key="6">
    <source>
        <dbReference type="Proteomes" id="UP000002280"/>
    </source>
</evidence>
<dbReference type="HOGENOM" id="CLU_006842_0_4_1"/>
<feature type="domain" description="Peptidase S1" evidence="4">
    <location>
        <begin position="44"/>
        <end position="279"/>
    </location>
</feature>
<accession>F6VXB0</accession>
<keyword evidence="2" id="KW-0378">Hydrolase</keyword>
<dbReference type="CDD" id="cd00190">
    <property type="entry name" value="Tryp_SPc"/>
    <property type="match status" value="1"/>
</dbReference>
<dbReference type="InParanoid" id="F6VXB0"/>
<dbReference type="AlphaFoldDB" id="F6VXB0"/>
<dbReference type="InterPro" id="IPR001254">
    <property type="entry name" value="Trypsin_dom"/>
</dbReference>
<dbReference type="Pfam" id="PF00089">
    <property type="entry name" value="Trypsin"/>
    <property type="match status" value="1"/>
</dbReference>
<evidence type="ECO:0000313" key="5">
    <source>
        <dbReference type="Ensembl" id="ENSMODP00000027821.2"/>
    </source>
</evidence>
<dbReference type="PROSITE" id="PS50240">
    <property type="entry name" value="TRYPSIN_DOM"/>
    <property type="match status" value="1"/>
</dbReference>
<dbReference type="KEGG" id="mdo:100617826"/>
<dbReference type="FunCoup" id="F6VXB0">
    <property type="interactions" value="25"/>
</dbReference>
<keyword evidence="2" id="KW-0720">Serine protease</keyword>
<evidence type="ECO:0000256" key="3">
    <source>
        <dbReference type="SAM" id="Phobius"/>
    </source>
</evidence>
<reference evidence="5" key="2">
    <citation type="submission" date="2025-08" db="UniProtKB">
        <authorList>
            <consortium name="Ensembl"/>
        </authorList>
    </citation>
    <scope>IDENTIFICATION</scope>
</reference>
<dbReference type="InterPro" id="IPR033116">
    <property type="entry name" value="TRYPSIN_SER"/>
</dbReference>
<evidence type="ECO:0000259" key="4">
    <source>
        <dbReference type="PROSITE" id="PS50240"/>
    </source>
</evidence>
<dbReference type="GO" id="GO:0006508">
    <property type="term" value="P:proteolysis"/>
    <property type="evidence" value="ECO:0000318"/>
    <property type="project" value="GO_Central"/>
</dbReference>
<evidence type="ECO:0000256" key="1">
    <source>
        <dbReference type="ARBA" id="ARBA00023157"/>
    </source>
</evidence>
<dbReference type="InterPro" id="IPR018114">
    <property type="entry name" value="TRYPSIN_HIS"/>
</dbReference>
<evidence type="ECO:0000256" key="2">
    <source>
        <dbReference type="RuleBase" id="RU363034"/>
    </source>
</evidence>
<dbReference type="GeneID" id="100617826"/>
<dbReference type="InterPro" id="IPR001314">
    <property type="entry name" value="Peptidase_S1A"/>
</dbReference>
<keyword evidence="3" id="KW-0472">Membrane</keyword>
<dbReference type="InterPro" id="IPR043504">
    <property type="entry name" value="Peptidase_S1_PA_chymotrypsin"/>
</dbReference>
<keyword evidence="1" id="KW-1015">Disulfide bond</keyword>
<dbReference type="GeneTree" id="ENSGT00940000154494"/>
<dbReference type="PANTHER" id="PTHR24253:SF176">
    <property type="entry name" value="CORIN, ISOFORM B"/>
    <property type="match status" value="1"/>
</dbReference>
<keyword evidence="3" id="KW-1133">Transmembrane helix</keyword>
<dbReference type="PROSITE" id="PS00135">
    <property type="entry name" value="TRYPSIN_SER"/>
    <property type="match status" value="1"/>
</dbReference>
<reference evidence="5" key="3">
    <citation type="submission" date="2025-09" db="UniProtKB">
        <authorList>
            <consortium name="Ensembl"/>
        </authorList>
    </citation>
    <scope>IDENTIFICATION</scope>
</reference>
<name>F6VXB0_MONDO</name>
<dbReference type="InterPro" id="IPR009003">
    <property type="entry name" value="Peptidase_S1_PA"/>
</dbReference>
<keyword evidence="2" id="KW-0645">Protease</keyword>
<dbReference type="OrthoDB" id="10002959at2759"/>
<dbReference type="MEROPS" id="S01.318"/>
<dbReference type="OMA" id="LVCEFNH"/>
<feature type="transmembrane region" description="Helical" evidence="3">
    <location>
        <begin position="288"/>
        <end position="306"/>
    </location>
</feature>
<dbReference type="SMART" id="SM00020">
    <property type="entry name" value="Tryp_SPc"/>
    <property type="match status" value="1"/>
</dbReference>
<dbReference type="Proteomes" id="UP000002280">
    <property type="component" value="Chromosome 6"/>
</dbReference>
<dbReference type="STRING" id="13616.ENSMODP00000027821"/>
<dbReference type="eggNOG" id="KOG3627">
    <property type="taxonomic scope" value="Eukaryota"/>
</dbReference>
<dbReference type="Bgee" id="ENSMODG00000013841">
    <property type="expression patterns" value="Expressed in testis and 2 other cell types or tissues"/>
</dbReference>
<dbReference type="FunFam" id="2.40.10.10:FF:000039">
    <property type="entry name" value="Brain-specific serine protease 4"/>
    <property type="match status" value="1"/>
</dbReference>
<dbReference type="GO" id="GO:0004252">
    <property type="term" value="F:serine-type endopeptidase activity"/>
    <property type="evidence" value="ECO:0000318"/>
    <property type="project" value="GO_Central"/>
</dbReference>
<protein>
    <submittedName>
        <fullName evidence="5">Serine protease 38</fullName>
    </submittedName>
</protein>
<dbReference type="PANTHER" id="PTHR24253">
    <property type="entry name" value="TRANSMEMBRANE PROTEASE SERINE"/>
    <property type="match status" value="1"/>
</dbReference>
<dbReference type="PROSITE" id="PS00134">
    <property type="entry name" value="TRYPSIN_HIS"/>
    <property type="match status" value="1"/>
</dbReference>
<dbReference type="Gene3D" id="2.40.10.10">
    <property type="entry name" value="Trypsin-like serine proteases"/>
    <property type="match status" value="1"/>
</dbReference>